<dbReference type="Pfam" id="PF00725">
    <property type="entry name" value="3HCDH"/>
    <property type="match status" value="1"/>
</dbReference>
<dbReference type="PIRSF" id="PIRSF000105">
    <property type="entry name" value="HCDH"/>
    <property type="match status" value="1"/>
</dbReference>
<dbReference type="InterPro" id="IPR013328">
    <property type="entry name" value="6PGD_dom2"/>
</dbReference>
<dbReference type="GO" id="GO:0016616">
    <property type="term" value="F:oxidoreductase activity, acting on the CH-OH group of donors, NAD or NADP as acceptor"/>
    <property type="evidence" value="ECO:0007669"/>
    <property type="project" value="InterPro"/>
</dbReference>
<dbReference type="InterPro" id="IPR022694">
    <property type="entry name" value="3-OHacyl-CoA_DH"/>
</dbReference>
<dbReference type="Gene3D" id="3.40.50.720">
    <property type="entry name" value="NAD(P)-binding Rossmann-like Domain"/>
    <property type="match status" value="1"/>
</dbReference>
<dbReference type="InterPro" id="IPR006176">
    <property type="entry name" value="3-OHacyl-CoA_DH_NAD-bd"/>
</dbReference>
<gene>
    <name evidence="7" type="ORF">C7445_1017</name>
</gene>
<feature type="domain" description="3-hydroxyacyl-CoA dehydrogenase C-terminal" evidence="5">
    <location>
        <begin position="187"/>
        <end position="282"/>
    </location>
</feature>
<organism evidence="7 8">
    <name type="scientific">Alicyclobacillus sacchari</name>
    <dbReference type="NCBI Taxonomy" id="392010"/>
    <lineage>
        <taxon>Bacteria</taxon>
        <taxon>Bacillati</taxon>
        <taxon>Bacillota</taxon>
        <taxon>Bacilli</taxon>
        <taxon>Bacillales</taxon>
        <taxon>Alicyclobacillaceae</taxon>
        <taxon>Alicyclobacillus</taxon>
    </lineage>
</organism>
<reference evidence="7 8" key="1">
    <citation type="submission" date="2019-03" db="EMBL/GenBank/DDBJ databases">
        <title>Genomic Encyclopedia of Type Strains, Phase IV (KMG-IV): sequencing the most valuable type-strain genomes for metagenomic binning, comparative biology and taxonomic classification.</title>
        <authorList>
            <person name="Goeker M."/>
        </authorList>
    </citation>
    <scope>NUCLEOTIDE SEQUENCE [LARGE SCALE GENOMIC DNA]</scope>
    <source>
        <strain evidence="7 8">DSM 17974</strain>
    </source>
</reference>
<accession>A0A4R8LWE0</accession>
<evidence type="ECO:0000313" key="8">
    <source>
        <dbReference type="Proteomes" id="UP000294581"/>
    </source>
</evidence>
<evidence type="ECO:0000256" key="3">
    <source>
        <dbReference type="ARBA" id="ARBA00023002"/>
    </source>
</evidence>
<feature type="domain" description="3-hydroxyacyl-CoA dehydrogenase NAD binding" evidence="6">
    <location>
        <begin position="5"/>
        <end position="183"/>
    </location>
</feature>
<dbReference type="EMBL" id="SORF01000001">
    <property type="protein sequence ID" value="TDY51016.1"/>
    <property type="molecule type" value="Genomic_DNA"/>
</dbReference>
<dbReference type="FunFam" id="3.40.50.720:FF:000009">
    <property type="entry name" value="Fatty oxidation complex, alpha subunit"/>
    <property type="match status" value="1"/>
</dbReference>
<proteinExistence type="inferred from homology"/>
<feature type="site" description="Important for catalytic activity" evidence="4">
    <location>
        <position position="140"/>
    </location>
</feature>
<dbReference type="Proteomes" id="UP000294581">
    <property type="component" value="Unassembled WGS sequence"/>
</dbReference>
<dbReference type="Gene3D" id="1.10.1040.10">
    <property type="entry name" value="N-(1-d-carboxylethyl)-l-norvaline Dehydrogenase, domain 2"/>
    <property type="match status" value="1"/>
</dbReference>
<sequence>MEVHTVGIVGAGAVGRGIAMTCAVSGLQVRLYDVDPNVVETAMFQIGQRVASQARNARLMQDEMEGVLHRIRTLSRLDGMDEVDVVFEAVPEDLETKRTVFTQLDGICPQRTVFVTGTSGLSITELAQATLRPDRFIGMHFFHPVSTVGLVEIARGYETSYETFEVAVALCRRIDKTPIVVQDVPPFVVNRILVPMVNEAIFMLQEGLATAEDIDTAMRLGANHPIGPLALADKMGLDALLTITETLLRETGDPKYRPPRLLRQLVRSGKLGRKTGEGFYHYDED</sequence>
<dbReference type="InterPro" id="IPR006108">
    <property type="entry name" value="3HC_DH_C"/>
</dbReference>
<keyword evidence="8" id="KW-1185">Reference proteome</keyword>
<comment type="similarity">
    <text evidence="2">Belongs to the 3-hydroxyacyl-CoA dehydrogenase family.</text>
</comment>
<dbReference type="GO" id="GO:0070403">
    <property type="term" value="F:NAD+ binding"/>
    <property type="evidence" value="ECO:0007669"/>
    <property type="project" value="InterPro"/>
</dbReference>
<evidence type="ECO:0000259" key="5">
    <source>
        <dbReference type="Pfam" id="PF00725"/>
    </source>
</evidence>
<evidence type="ECO:0000256" key="2">
    <source>
        <dbReference type="ARBA" id="ARBA00009463"/>
    </source>
</evidence>
<dbReference type="InterPro" id="IPR036291">
    <property type="entry name" value="NAD(P)-bd_dom_sf"/>
</dbReference>
<protein>
    <submittedName>
        <fullName evidence="7">3-hydroxyacyl-CoA dehydrogenase</fullName>
    </submittedName>
</protein>
<dbReference type="InterPro" id="IPR029752">
    <property type="entry name" value="D-isomer_DH_CS1"/>
</dbReference>
<comment type="caution">
    <text evidence="7">The sequence shown here is derived from an EMBL/GenBank/DDBJ whole genome shotgun (WGS) entry which is preliminary data.</text>
</comment>
<comment type="pathway">
    <text evidence="1">Lipid metabolism; butanoate metabolism.</text>
</comment>
<dbReference type="PANTHER" id="PTHR48075:SF5">
    <property type="entry name" value="3-HYDROXYBUTYRYL-COA DEHYDROGENASE"/>
    <property type="match status" value="1"/>
</dbReference>
<evidence type="ECO:0000259" key="6">
    <source>
        <dbReference type="Pfam" id="PF02737"/>
    </source>
</evidence>
<dbReference type="Pfam" id="PF02737">
    <property type="entry name" value="3HCDH_N"/>
    <property type="match status" value="1"/>
</dbReference>
<keyword evidence="3" id="KW-0560">Oxidoreductase</keyword>
<dbReference type="SUPFAM" id="SSF48179">
    <property type="entry name" value="6-phosphogluconate dehydrogenase C-terminal domain-like"/>
    <property type="match status" value="1"/>
</dbReference>
<dbReference type="PROSITE" id="PS00065">
    <property type="entry name" value="D_2_HYDROXYACID_DH_1"/>
    <property type="match status" value="1"/>
</dbReference>
<name>A0A4R8LWE0_9BACL</name>
<dbReference type="PANTHER" id="PTHR48075">
    <property type="entry name" value="3-HYDROXYACYL-COA DEHYDROGENASE FAMILY PROTEIN"/>
    <property type="match status" value="1"/>
</dbReference>
<dbReference type="RefSeq" id="WP_134158023.1">
    <property type="nucleotide sequence ID" value="NZ_BSUS01000001.1"/>
</dbReference>
<evidence type="ECO:0000256" key="1">
    <source>
        <dbReference type="ARBA" id="ARBA00005086"/>
    </source>
</evidence>
<evidence type="ECO:0000256" key="4">
    <source>
        <dbReference type="PIRSR" id="PIRSR000105-1"/>
    </source>
</evidence>
<dbReference type="AlphaFoldDB" id="A0A4R8LWE0"/>
<dbReference type="SUPFAM" id="SSF51735">
    <property type="entry name" value="NAD(P)-binding Rossmann-fold domains"/>
    <property type="match status" value="1"/>
</dbReference>
<evidence type="ECO:0000313" key="7">
    <source>
        <dbReference type="EMBL" id="TDY51016.1"/>
    </source>
</evidence>
<dbReference type="OrthoDB" id="9771883at2"/>
<dbReference type="InterPro" id="IPR008927">
    <property type="entry name" value="6-PGluconate_DH-like_C_sf"/>
</dbReference>
<dbReference type="GO" id="GO:0006631">
    <property type="term" value="P:fatty acid metabolic process"/>
    <property type="evidence" value="ECO:0007669"/>
    <property type="project" value="InterPro"/>
</dbReference>